<comment type="caution">
    <text evidence="2">The sequence shown here is derived from an EMBL/GenBank/DDBJ whole genome shotgun (WGS) entry which is preliminary data.</text>
</comment>
<evidence type="ECO:0000313" key="3">
    <source>
        <dbReference type="Proteomes" id="UP000245362"/>
    </source>
</evidence>
<keyword evidence="1" id="KW-0548">Nucleotidyltransferase</keyword>
<dbReference type="GO" id="GO:0006260">
    <property type="term" value="P:DNA replication"/>
    <property type="evidence" value="ECO:0007669"/>
    <property type="project" value="UniProtKB-KW"/>
</dbReference>
<dbReference type="RefSeq" id="WP_109318409.1">
    <property type="nucleotide sequence ID" value="NZ_QFWT01000001.1"/>
</dbReference>
<dbReference type="GO" id="GO:0003887">
    <property type="term" value="F:DNA-directed DNA polymerase activity"/>
    <property type="evidence" value="ECO:0007669"/>
    <property type="project" value="UniProtKB-KW"/>
</dbReference>
<dbReference type="PIRSF" id="PIRSF029225">
    <property type="entry name" value="DNA_pol_III_psi"/>
    <property type="match status" value="1"/>
</dbReference>
<name>A0A2U3BEP5_9VIBR</name>
<evidence type="ECO:0000256" key="1">
    <source>
        <dbReference type="PIRNR" id="PIRNR029225"/>
    </source>
</evidence>
<keyword evidence="1" id="KW-0808">Transferase</keyword>
<accession>A0A2U3BEP5</accession>
<dbReference type="InterPro" id="IPR036654">
    <property type="entry name" value="DNA_pol_III_psi_sf"/>
</dbReference>
<dbReference type="Proteomes" id="UP000245362">
    <property type="component" value="Unassembled WGS sequence"/>
</dbReference>
<gene>
    <name evidence="2" type="ORF">DI392_03045</name>
</gene>
<reference evidence="2 3" key="1">
    <citation type="submission" date="2018-05" db="EMBL/GenBank/DDBJ databases">
        <title>Vibrio limimaris sp. nov., isolated from marine sediment.</title>
        <authorList>
            <person name="Li C.-M."/>
        </authorList>
    </citation>
    <scope>NUCLEOTIDE SEQUENCE [LARGE SCALE GENOMIC DNA]</scope>
    <source>
        <strain evidence="2 3">E4404</strain>
    </source>
</reference>
<keyword evidence="1" id="KW-0235">DNA replication</keyword>
<dbReference type="AlphaFoldDB" id="A0A2U3BEP5"/>
<dbReference type="InterPro" id="IPR004615">
    <property type="entry name" value="DNA_pol_III_psi"/>
</dbReference>
<dbReference type="EMBL" id="QFWT01000001">
    <property type="protein sequence ID" value="PWI35257.1"/>
    <property type="molecule type" value="Genomic_DNA"/>
</dbReference>
<protein>
    <recommendedName>
        <fullName evidence="1">DNA polymerase III subunit psi</fullName>
    </recommendedName>
</protein>
<organism evidence="2 3">
    <name type="scientific">Vibrio albus</name>
    <dbReference type="NCBI Taxonomy" id="2200953"/>
    <lineage>
        <taxon>Bacteria</taxon>
        <taxon>Pseudomonadati</taxon>
        <taxon>Pseudomonadota</taxon>
        <taxon>Gammaproteobacteria</taxon>
        <taxon>Vibrionales</taxon>
        <taxon>Vibrionaceae</taxon>
        <taxon>Vibrio</taxon>
    </lineage>
</organism>
<evidence type="ECO:0000313" key="2">
    <source>
        <dbReference type="EMBL" id="PWI35257.1"/>
    </source>
</evidence>
<dbReference type="Gene3D" id="3.40.50.10220">
    <property type="entry name" value="DNA polymerase III, psi subunit"/>
    <property type="match status" value="1"/>
</dbReference>
<proteinExistence type="predicted"/>
<dbReference type="GO" id="GO:0008408">
    <property type="term" value="F:3'-5' exonuclease activity"/>
    <property type="evidence" value="ECO:0007669"/>
    <property type="project" value="InterPro"/>
</dbReference>
<dbReference type="SUPFAM" id="SSF102220">
    <property type="entry name" value="DNA polymerase III psi subunit"/>
    <property type="match status" value="1"/>
</dbReference>
<keyword evidence="1" id="KW-0239">DNA-directed DNA polymerase</keyword>
<keyword evidence="3" id="KW-1185">Reference proteome</keyword>
<sequence>MPREREYLTEMQIDCWELLHPERLSGYTQAEPVKTLVLPGGCELLLVSPELPENEEAEYLVKILASIHLSVEQVKHVYPQQLDSVDFTAKTPKWIWFAGCASMIESPSIEHSQLQQLLSPPLTDIRGNNQHRRALWQQICSYA</sequence>
<dbReference type="OrthoDB" id="5609147at2"/>
<dbReference type="Pfam" id="PF03603">
    <property type="entry name" value="DNA_III_psi"/>
    <property type="match status" value="1"/>
</dbReference>
<comment type="function">
    <text evidence="1">Part of the beta sliding clamp loading complex, which hydrolyzes ATP to load the beta clamp onto primed DNA to form the DNA replication pre-initiation complex. DNA polymerase III is a complex, multichain enzyme responsible for most of the replicative synthesis in bacteria. This DNA polymerase also exhibits 3' to 5' exonuclease activity.</text>
</comment>